<dbReference type="EMBL" id="BSXS01008439">
    <property type="protein sequence ID" value="GME92485.1"/>
    <property type="molecule type" value="Genomic_DNA"/>
</dbReference>
<dbReference type="Proteomes" id="UP001165064">
    <property type="component" value="Unassembled WGS sequence"/>
</dbReference>
<name>A0ACB5TPX4_AMBMO</name>
<gene>
    <name evidence="1" type="ORF">Amon02_000908200</name>
</gene>
<comment type="caution">
    <text evidence="1">The sequence shown here is derived from an EMBL/GenBank/DDBJ whole genome shotgun (WGS) entry which is preliminary data.</text>
</comment>
<keyword evidence="2" id="KW-1185">Reference proteome</keyword>
<accession>A0ACB5TPX4</accession>
<reference evidence="1" key="1">
    <citation type="submission" date="2023-04" db="EMBL/GenBank/DDBJ databases">
        <title>Ambrosiozyma monospora NBRC 10751.</title>
        <authorList>
            <person name="Ichikawa N."/>
            <person name="Sato H."/>
            <person name="Tonouchi N."/>
        </authorList>
    </citation>
    <scope>NUCLEOTIDE SEQUENCE</scope>
    <source>
        <strain evidence="1">NBRC 10751</strain>
    </source>
</reference>
<proteinExistence type="predicted"/>
<protein>
    <submittedName>
        <fullName evidence="1">Unnamed protein product</fullName>
    </submittedName>
</protein>
<evidence type="ECO:0000313" key="2">
    <source>
        <dbReference type="Proteomes" id="UP001165064"/>
    </source>
</evidence>
<sequence length="487" mass="53241">MHHPHNLKIHQQSISPGSLRDTNNNDKLTGIQPSQSQVQPTDYFSSLNSSSSSTTSFKQSNNGNTIQSSPLPSPSSLRNYDFGCRDLHGQLDEKLRIENVTPRMSDQHQRQRQHQAGQDPGQDEDPDQEMTTTTSTNSTITTSTNSNTASITTTFPPTPATSISIDPSSREAGFPNAWRDSQELERSKSITTTTTSESESPLPDFKNKQLLFKTIPQKNPAQDYSLDPGSLTQQKRRKKFVEEQQRLFIDCPPRGLGVGMGIGGDLGSGRSVPPSPFTSQDPSVMSASAHNSHASHNSISSTRSANNPTMPTLTHAASAQTLNSSLSSTTHSHTTNTNSTRNSTSSSTRTTTTTNTNNIEGGFSKAEVIELMQMFSTNPTYRTPNKQSDIEITNRYTENVLNLISRQKLQSLNYMQITQCVAIRVVLMGTGFCVCLLEEVVVLMMLSIIIISISILSMAGMGIVIVLRVHPLPVQVQLIMVAIVALM</sequence>
<evidence type="ECO:0000313" key="1">
    <source>
        <dbReference type="EMBL" id="GME92485.1"/>
    </source>
</evidence>
<organism evidence="1 2">
    <name type="scientific">Ambrosiozyma monospora</name>
    <name type="common">Yeast</name>
    <name type="synonym">Endomycopsis monosporus</name>
    <dbReference type="NCBI Taxonomy" id="43982"/>
    <lineage>
        <taxon>Eukaryota</taxon>
        <taxon>Fungi</taxon>
        <taxon>Dikarya</taxon>
        <taxon>Ascomycota</taxon>
        <taxon>Saccharomycotina</taxon>
        <taxon>Pichiomycetes</taxon>
        <taxon>Pichiales</taxon>
        <taxon>Pichiaceae</taxon>
        <taxon>Ambrosiozyma</taxon>
    </lineage>
</organism>